<dbReference type="EMBL" id="MU267752">
    <property type="protein sequence ID" value="KAH7909576.1"/>
    <property type="molecule type" value="Genomic_DNA"/>
</dbReference>
<evidence type="ECO:0000313" key="2">
    <source>
        <dbReference type="Proteomes" id="UP000790377"/>
    </source>
</evidence>
<dbReference type="Proteomes" id="UP000790377">
    <property type="component" value="Unassembled WGS sequence"/>
</dbReference>
<sequence>MPVRLEGSCHCGAVRFTAQSNTPVPYQLCVCSTCRKVGGVSGSILLSARTNTFQVLQGEEDVGIYEAVIDRDTAYQCTAISQRNFCLKCSAMMWLYDKMWPDLIYPFASAIDTPELEAPQELVVVQASSKPAYVRLPEGAKVVYEGYDTEADDEFDDADGPYAHHTWHKKHGKAVE</sequence>
<protein>
    <submittedName>
        <fullName evidence="1">Mss4-like protein</fullName>
    </submittedName>
</protein>
<comment type="caution">
    <text evidence="1">The sequence shown here is derived from an EMBL/GenBank/DDBJ whole genome shotgun (WGS) entry which is preliminary data.</text>
</comment>
<name>A0ACB8A7Z0_9AGAM</name>
<proteinExistence type="predicted"/>
<evidence type="ECO:0000313" key="1">
    <source>
        <dbReference type="EMBL" id="KAH7909576.1"/>
    </source>
</evidence>
<reference evidence="1" key="1">
    <citation type="journal article" date="2021" name="New Phytol.">
        <title>Evolutionary innovations through gain and loss of genes in the ectomycorrhizal Boletales.</title>
        <authorList>
            <person name="Wu G."/>
            <person name="Miyauchi S."/>
            <person name="Morin E."/>
            <person name="Kuo A."/>
            <person name="Drula E."/>
            <person name="Varga T."/>
            <person name="Kohler A."/>
            <person name="Feng B."/>
            <person name="Cao Y."/>
            <person name="Lipzen A."/>
            <person name="Daum C."/>
            <person name="Hundley H."/>
            <person name="Pangilinan J."/>
            <person name="Johnson J."/>
            <person name="Barry K."/>
            <person name="LaButti K."/>
            <person name="Ng V."/>
            <person name="Ahrendt S."/>
            <person name="Min B."/>
            <person name="Choi I.G."/>
            <person name="Park H."/>
            <person name="Plett J.M."/>
            <person name="Magnuson J."/>
            <person name="Spatafora J.W."/>
            <person name="Nagy L.G."/>
            <person name="Henrissat B."/>
            <person name="Grigoriev I.V."/>
            <person name="Yang Z.L."/>
            <person name="Xu J."/>
            <person name="Martin F.M."/>
        </authorList>
    </citation>
    <scope>NUCLEOTIDE SEQUENCE</scope>
    <source>
        <strain evidence="1">ATCC 28755</strain>
    </source>
</reference>
<organism evidence="1 2">
    <name type="scientific">Hygrophoropsis aurantiaca</name>
    <dbReference type="NCBI Taxonomy" id="72124"/>
    <lineage>
        <taxon>Eukaryota</taxon>
        <taxon>Fungi</taxon>
        <taxon>Dikarya</taxon>
        <taxon>Basidiomycota</taxon>
        <taxon>Agaricomycotina</taxon>
        <taxon>Agaricomycetes</taxon>
        <taxon>Agaricomycetidae</taxon>
        <taxon>Boletales</taxon>
        <taxon>Coniophorineae</taxon>
        <taxon>Hygrophoropsidaceae</taxon>
        <taxon>Hygrophoropsis</taxon>
    </lineage>
</organism>
<accession>A0ACB8A7Z0</accession>
<keyword evidence="2" id="KW-1185">Reference proteome</keyword>
<gene>
    <name evidence="1" type="ORF">BJ138DRAFT_1114861</name>
</gene>